<reference evidence="7 8" key="1">
    <citation type="submission" date="2020-08" db="EMBL/GenBank/DDBJ databases">
        <title>Genomic Encyclopedia of Type Strains, Phase IV (KMG-IV): sequencing the most valuable type-strain genomes for metagenomic binning, comparative biology and taxonomic classification.</title>
        <authorList>
            <person name="Goeker M."/>
        </authorList>
    </citation>
    <scope>NUCLEOTIDE SEQUENCE [LARGE SCALE GENOMIC DNA]</scope>
    <source>
        <strain evidence="7 8">DSM 45615</strain>
    </source>
</reference>
<feature type="domain" description="HTH gntR-type" evidence="5">
    <location>
        <begin position="2"/>
        <end position="70"/>
    </location>
</feature>
<name>A0A840P294_9ACTN</name>
<dbReference type="GO" id="GO:0000976">
    <property type="term" value="F:transcription cis-regulatory region binding"/>
    <property type="evidence" value="ECO:0007669"/>
    <property type="project" value="TreeGrafter"/>
</dbReference>
<keyword evidence="2 4" id="KW-0238">DNA-binding</keyword>
<dbReference type="InterPro" id="IPR036388">
    <property type="entry name" value="WH-like_DNA-bd_sf"/>
</dbReference>
<proteinExistence type="predicted"/>
<feature type="DNA-binding region" description="H-T-H motif" evidence="4">
    <location>
        <begin position="105"/>
        <end position="124"/>
    </location>
</feature>
<dbReference type="GO" id="GO:0045892">
    <property type="term" value="P:negative regulation of DNA-templated transcription"/>
    <property type="evidence" value="ECO:0007669"/>
    <property type="project" value="InterPro"/>
</dbReference>
<dbReference type="SMART" id="SM00345">
    <property type="entry name" value="HTH_GNTR"/>
    <property type="match status" value="1"/>
</dbReference>
<dbReference type="Proteomes" id="UP000578449">
    <property type="component" value="Unassembled WGS sequence"/>
</dbReference>
<dbReference type="Pfam" id="PF00392">
    <property type="entry name" value="GntR"/>
    <property type="match status" value="1"/>
</dbReference>
<organism evidence="7 8">
    <name type="scientific">Thermocatellispora tengchongensis</name>
    <dbReference type="NCBI Taxonomy" id="1073253"/>
    <lineage>
        <taxon>Bacteria</taxon>
        <taxon>Bacillati</taxon>
        <taxon>Actinomycetota</taxon>
        <taxon>Actinomycetes</taxon>
        <taxon>Streptosporangiales</taxon>
        <taxon>Streptosporangiaceae</taxon>
        <taxon>Thermocatellispora</taxon>
    </lineage>
</organism>
<dbReference type="Pfam" id="PF00440">
    <property type="entry name" value="TetR_N"/>
    <property type="match status" value="1"/>
</dbReference>
<sequence length="304" mass="32975">MTAPYLRIVADIRRRIAAGELRPGDRVPSTRQITREWGVAMATATKALTALRQEGLVRAVPGVGTVVAPAPEGRAPRAPAAPPDRARVVRTAVEIADAEGPGALSMRRLAAELGVPTMSLYRHVRDKDELILLMADAVYAEEAGPPIPETAGWRDRLEALARVEWERYRRHPWLIATVSFSRPALVPAGIARTERVVRAVSGLGLDANTVLHIATSVFAYVRGVAADLEPEQRARQDTGVTDEEWLEAEQAAFAETIFSGRFPALAEVYSRPGLDLDLDSLFTFGLARLLDGLEAYVARTGGTP</sequence>
<evidence type="ECO:0000259" key="5">
    <source>
        <dbReference type="PROSITE" id="PS50949"/>
    </source>
</evidence>
<evidence type="ECO:0000313" key="8">
    <source>
        <dbReference type="Proteomes" id="UP000578449"/>
    </source>
</evidence>
<dbReference type="PROSITE" id="PS50949">
    <property type="entry name" value="HTH_GNTR"/>
    <property type="match status" value="1"/>
</dbReference>
<dbReference type="PROSITE" id="PS50977">
    <property type="entry name" value="HTH_TETR_2"/>
    <property type="match status" value="1"/>
</dbReference>
<dbReference type="Gene3D" id="1.10.357.10">
    <property type="entry name" value="Tetracycline Repressor, domain 2"/>
    <property type="match status" value="1"/>
</dbReference>
<dbReference type="InterPro" id="IPR004111">
    <property type="entry name" value="Repressor_TetR_C"/>
</dbReference>
<dbReference type="RefSeq" id="WP_185050062.1">
    <property type="nucleotide sequence ID" value="NZ_BAABIX010000010.1"/>
</dbReference>
<dbReference type="Gene3D" id="1.10.10.10">
    <property type="entry name" value="Winged helix-like DNA-binding domain superfamily/Winged helix DNA-binding domain"/>
    <property type="match status" value="1"/>
</dbReference>
<dbReference type="EMBL" id="JACHGN010000005">
    <property type="protein sequence ID" value="MBB5133109.1"/>
    <property type="molecule type" value="Genomic_DNA"/>
</dbReference>
<dbReference type="InterPro" id="IPR036390">
    <property type="entry name" value="WH_DNA-bd_sf"/>
</dbReference>
<dbReference type="Pfam" id="PF02909">
    <property type="entry name" value="TetR_C_1"/>
    <property type="match status" value="1"/>
</dbReference>
<protein>
    <submittedName>
        <fullName evidence="7">DNA-binding transcriptional regulator YhcF (GntR family)</fullName>
    </submittedName>
</protein>
<dbReference type="SUPFAM" id="SSF48498">
    <property type="entry name" value="Tetracyclin repressor-like, C-terminal domain"/>
    <property type="match status" value="1"/>
</dbReference>
<dbReference type="PANTHER" id="PTHR30055:SF151">
    <property type="entry name" value="TRANSCRIPTIONAL REGULATORY PROTEIN"/>
    <property type="match status" value="1"/>
</dbReference>
<dbReference type="CDD" id="cd07377">
    <property type="entry name" value="WHTH_GntR"/>
    <property type="match status" value="1"/>
</dbReference>
<dbReference type="SUPFAM" id="SSF46689">
    <property type="entry name" value="Homeodomain-like"/>
    <property type="match status" value="1"/>
</dbReference>
<comment type="caution">
    <text evidence="7">The sequence shown here is derived from an EMBL/GenBank/DDBJ whole genome shotgun (WGS) entry which is preliminary data.</text>
</comment>
<dbReference type="AlphaFoldDB" id="A0A840P294"/>
<dbReference type="InterPro" id="IPR000524">
    <property type="entry name" value="Tscrpt_reg_HTH_GntR"/>
</dbReference>
<evidence type="ECO:0000256" key="3">
    <source>
        <dbReference type="ARBA" id="ARBA00023163"/>
    </source>
</evidence>
<evidence type="ECO:0000256" key="1">
    <source>
        <dbReference type="ARBA" id="ARBA00023015"/>
    </source>
</evidence>
<dbReference type="GO" id="GO:0003700">
    <property type="term" value="F:DNA-binding transcription factor activity"/>
    <property type="evidence" value="ECO:0007669"/>
    <property type="project" value="InterPro"/>
</dbReference>
<dbReference type="InterPro" id="IPR036271">
    <property type="entry name" value="Tet_transcr_reg_TetR-rel_C_sf"/>
</dbReference>
<dbReference type="InterPro" id="IPR001647">
    <property type="entry name" value="HTH_TetR"/>
</dbReference>
<dbReference type="PANTHER" id="PTHR30055">
    <property type="entry name" value="HTH-TYPE TRANSCRIPTIONAL REGULATOR RUTR"/>
    <property type="match status" value="1"/>
</dbReference>
<evidence type="ECO:0000259" key="6">
    <source>
        <dbReference type="PROSITE" id="PS50977"/>
    </source>
</evidence>
<dbReference type="SUPFAM" id="SSF46785">
    <property type="entry name" value="Winged helix' DNA-binding domain"/>
    <property type="match status" value="1"/>
</dbReference>
<feature type="domain" description="HTH tetR-type" evidence="6">
    <location>
        <begin position="82"/>
        <end position="142"/>
    </location>
</feature>
<gene>
    <name evidence="7" type="ORF">HNP84_002830</name>
</gene>
<keyword evidence="1" id="KW-0805">Transcription regulation</keyword>
<evidence type="ECO:0000256" key="4">
    <source>
        <dbReference type="PROSITE-ProRule" id="PRU00335"/>
    </source>
</evidence>
<keyword evidence="3" id="KW-0804">Transcription</keyword>
<dbReference type="InterPro" id="IPR050109">
    <property type="entry name" value="HTH-type_TetR-like_transc_reg"/>
</dbReference>
<accession>A0A840P294</accession>
<evidence type="ECO:0000256" key="2">
    <source>
        <dbReference type="ARBA" id="ARBA00023125"/>
    </source>
</evidence>
<keyword evidence="8" id="KW-1185">Reference proteome</keyword>
<dbReference type="Gene3D" id="1.10.10.60">
    <property type="entry name" value="Homeodomain-like"/>
    <property type="match status" value="1"/>
</dbReference>
<dbReference type="InterPro" id="IPR009057">
    <property type="entry name" value="Homeodomain-like_sf"/>
</dbReference>
<evidence type="ECO:0000313" key="7">
    <source>
        <dbReference type="EMBL" id="MBB5133109.1"/>
    </source>
</evidence>